<name>A0A8H7ZXY7_9FUNG</name>
<feature type="region of interest" description="Disordered" evidence="1">
    <location>
        <begin position="17"/>
        <end position="41"/>
    </location>
</feature>
<proteinExistence type="predicted"/>
<reference evidence="2 3" key="1">
    <citation type="journal article" name="Sci. Rep.">
        <title>Genome-scale phylogenetic analyses confirm Olpidium as the closest living zoosporic fungus to the non-flagellated, terrestrial fungi.</title>
        <authorList>
            <person name="Chang Y."/>
            <person name="Rochon D."/>
            <person name="Sekimoto S."/>
            <person name="Wang Y."/>
            <person name="Chovatia M."/>
            <person name="Sandor L."/>
            <person name="Salamov A."/>
            <person name="Grigoriev I.V."/>
            <person name="Stajich J.E."/>
            <person name="Spatafora J.W."/>
        </authorList>
    </citation>
    <scope>NUCLEOTIDE SEQUENCE [LARGE SCALE GENOMIC DNA]</scope>
    <source>
        <strain evidence="2">S191</strain>
    </source>
</reference>
<dbReference type="OrthoDB" id="298253at2759"/>
<dbReference type="EMBL" id="JAEFCI010003599">
    <property type="protein sequence ID" value="KAG5461471.1"/>
    <property type="molecule type" value="Genomic_DNA"/>
</dbReference>
<organism evidence="2 3">
    <name type="scientific">Olpidium bornovanus</name>
    <dbReference type="NCBI Taxonomy" id="278681"/>
    <lineage>
        <taxon>Eukaryota</taxon>
        <taxon>Fungi</taxon>
        <taxon>Fungi incertae sedis</taxon>
        <taxon>Olpidiomycota</taxon>
        <taxon>Olpidiomycotina</taxon>
        <taxon>Olpidiomycetes</taxon>
        <taxon>Olpidiales</taxon>
        <taxon>Olpidiaceae</taxon>
        <taxon>Olpidium</taxon>
    </lineage>
</organism>
<evidence type="ECO:0000313" key="2">
    <source>
        <dbReference type="EMBL" id="KAG5461471.1"/>
    </source>
</evidence>
<comment type="caution">
    <text evidence="2">The sequence shown here is derived from an EMBL/GenBank/DDBJ whole genome shotgun (WGS) entry which is preliminary data.</text>
</comment>
<dbReference type="AlphaFoldDB" id="A0A8H7ZXY7"/>
<feature type="non-terminal residue" evidence="2">
    <location>
        <position position="579"/>
    </location>
</feature>
<dbReference type="Proteomes" id="UP000673691">
    <property type="component" value="Unassembled WGS sequence"/>
</dbReference>
<evidence type="ECO:0000256" key="1">
    <source>
        <dbReference type="SAM" id="MobiDB-lite"/>
    </source>
</evidence>
<keyword evidence="3" id="KW-1185">Reference proteome</keyword>
<protein>
    <submittedName>
        <fullName evidence="2">Uncharacterized protein</fullName>
    </submittedName>
</protein>
<evidence type="ECO:0000313" key="3">
    <source>
        <dbReference type="Proteomes" id="UP000673691"/>
    </source>
</evidence>
<gene>
    <name evidence="2" type="ORF">BJ554DRAFT_6330</name>
</gene>
<accession>A0A8H7ZXY7</accession>
<sequence>MLDYACAIAYVADFPRNDDDKRGGEGTQNFPNDLNAPPDSADKHFHCGEHAVQDGVYGLEAAGLAGLGGPAAEDACDPGLIASAKTTCGAAVALVALVACGGRAQPSQSCLLRAGPEFRINTYTTDTQNTAHPATSSGVLRQGSGFFFFLAGRWLGKDGGRGVGDRPTKFPGARSLDFAGPSRATPIVADGGGGDDGRPGLVAVWTSNGQDGSGLGVYGQLYEQPLNTSGLVPVGAEFQVNVNTLFDQRRPSVAPLASGGFVVVYQSTVLVTPVSPRRVETIIARVFGPDGLPAGNEIAFPVQTQAAVHTAAGRLADAVRILGNKISQDASSQHVSPAVAGILDTTNGTSGFIVSWISYQVGITAGRNILVRVFGLDGVPITDETTVNSFSDSNFQSDITVASLPDGRNLVAWSAQADGVPSGAQPGSVSPLIVRGQLFDSAAHPEGPQFEISAASSILTNQPRPSIAGASDSSKGYVVAWQSKPVAPAGMPRKRSRLRAAPRLRAFSKRQTAPAPAPSAAPPQILAQRFDSKGVRISDRFQVNTFTGTDMGDAKAASRWDGGFVVVWDTLDADGDGYA</sequence>